<evidence type="ECO:0000256" key="1">
    <source>
        <dbReference type="SAM" id="Coils"/>
    </source>
</evidence>
<evidence type="ECO:0000313" key="2">
    <source>
        <dbReference type="EMBL" id="VGO11946.1"/>
    </source>
</evidence>
<sequence length="200" mass="21622">MKQVVKTAGMVAALVAVGLLAGCKSGKIPKISNKTPYEDMQEAVKKLTDDGIPAEVGVGESRNRQLAITEAKLDARKNLAQQIKVKIENLEKSFAEEVGMGGNTEINALFSSATKSITSQEIAGSVPKVQKFSTSEEGITSAYVLMTIDPNIIDKALAQQATSNRSLYQRFQASKAFEELDKEMKEYEANEKAALADFAN</sequence>
<accession>A0A6C2TXG9</accession>
<proteinExistence type="predicted"/>
<dbReference type="Proteomes" id="UP000366872">
    <property type="component" value="Unassembled WGS sequence"/>
</dbReference>
<feature type="coiled-coil region" evidence="1">
    <location>
        <begin position="170"/>
        <end position="197"/>
    </location>
</feature>
<dbReference type="AlphaFoldDB" id="A0A6C2TXG9"/>
<gene>
    <name evidence="2" type="ORF">PDESU_00494</name>
</gene>
<evidence type="ECO:0000313" key="3">
    <source>
        <dbReference type="Proteomes" id="UP000366872"/>
    </source>
</evidence>
<keyword evidence="1" id="KW-0175">Coiled coil</keyword>
<dbReference type="RefSeq" id="WP_136077656.1">
    <property type="nucleotide sequence ID" value="NZ_CAAHFG010000001.1"/>
</dbReference>
<dbReference type="PROSITE" id="PS51257">
    <property type="entry name" value="PROKAR_LIPOPROTEIN"/>
    <property type="match status" value="1"/>
</dbReference>
<reference evidence="2 3" key="1">
    <citation type="submission" date="2019-04" db="EMBL/GenBank/DDBJ databases">
        <authorList>
            <person name="Van Vliet M D."/>
        </authorList>
    </citation>
    <scope>NUCLEOTIDE SEQUENCE [LARGE SCALE GENOMIC DNA]</scope>
    <source>
        <strain evidence="2 3">F1</strain>
    </source>
</reference>
<protein>
    <submittedName>
        <fullName evidence="2">Uncharacterized protein</fullName>
    </submittedName>
</protein>
<dbReference type="EMBL" id="CAAHFG010000001">
    <property type="protein sequence ID" value="VGO11946.1"/>
    <property type="molecule type" value="Genomic_DNA"/>
</dbReference>
<organism evidence="2 3">
    <name type="scientific">Pontiella desulfatans</name>
    <dbReference type="NCBI Taxonomy" id="2750659"/>
    <lineage>
        <taxon>Bacteria</taxon>
        <taxon>Pseudomonadati</taxon>
        <taxon>Kiritimatiellota</taxon>
        <taxon>Kiritimatiellia</taxon>
        <taxon>Kiritimatiellales</taxon>
        <taxon>Pontiellaceae</taxon>
        <taxon>Pontiella</taxon>
    </lineage>
</organism>
<name>A0A6C2TXG9_PONDE</name>
<keyword evidence="3" id="KW-1185">Reference proteome</keyword>